<sequence>MYPSFSRMPPRIFAFRLTLVQSNSAILIGSFDSGAAAWAEGVSALAAASVKAPIDNFEIKLRSDMPVLLSSSGGSYRSFPSCVFLIVLEKLVIAQVHWQQIAVGAEVGADGNDAQFDQDVVRPRHGCRAAEAVICGSIAGLAAPSSLRAIKFP</sequence>
<protein>
    <submittedName>
        <fullName evidence="1">Uncharacterized protein</fullName>
    </submittedName>
</protein>
<proteinExistence type="predicted"/>
<accession>A0ABN8JRZ8</accession>
<evidence type="ECO:0000313" key="2">
    <source>
        <dbReference type="Proteomes" id="UP001152604"/>
    </source>
</evidence>
<reference evidence="1" key="1">
    <citation type="submission" date="2022-03" db="EMBL/GenBank/DDBJ databases">
        <authorList>
            <person name="Brunel B."/>
        </authorList>
    </citation>
    <scope>NUCLEOTIDE SEQUENCE</scope>
    <source>
        <strain evidence="1">STM4922sample</strain>
    </source>
</reference>
<dbReference type="EMBL" id="CAKXZS010000016">
    <property type="protein sequence ID" value="CAH2400212.1"/>
    <property type="molecule type" value="Genomic_DNA"/>
</dbReference>
<name>A0ABN8JRZ8_9HYPH</name>
<evidence type="ECO:0000313" key="1">
    <source>
        <dbReference type="EMBL" id="CAH2400212.1"/>
    </source>
</evidence>
<organism evidence="1 2">
    <name type="scientific">Mesorhizobium ventifaucium</name>
    <dbReference type="NCBI Taxonomy" id="666020"/>
    <lineage>
        <taxon>Bacteria</taxon>
        <taxon>Pseudomonadati</taxon>
        <taxon>Pseudomonadota</taxon>
        <taxon>Alphaproteobacteria</taxon>
        <taxon>Hyphomicrobiales</taxon>
        <taxon>Phyllobacteriaceae</taxon>
        <taxon>Mesorhizobium</taxon>
    </lineage>
</organism>
<keyword evidence="2" id="KW-1185">Reference proteome</keyword>
<comment type="caution">
    <text evidence="1">The sequence shown here is derived from an EMBL/GenBank/DDBJ whole genome shotgun (WGS) entry which is preliminary data.</text>
</comment>
<gene>
    <name evidence="1" type="ORF">MES4922_230208</name>
</gene>
<dbReference type="Proteomes" id="UP001152604">
    <property type="component" value="Unassembled WGS sequence"/>
</dbReference>